<dbReference type="EMBL" id="AZBU02000010">
    <property type="protein sequence ID" value="TKR63622.1"/>
    <property type="molecule type" value="Genomic_DNA"/>
</dbReference>
<sequence>MTDLNPELSKLFDVSLPTCVLDDFNLSKLHWTSKNSILSNPHFPLSSWFFNNGFEHLVSNPTRLKNIKTSSLSFFDG</sequence>
<evidence type="ECO:0000313" key="1">
    <source>
        <dbReference type="EMBL" id="TKR63622.1"/>
    </source>
</evidence>
<comment type="caution">
    <text evidence="1">The sequence shown here is derived from an EMBL/GenBank/DDBJ whole genome shotgun (WGS) entry which is preliminary data.</text>
</comment>
<evidence type="ECO:0000313" key="2">
    <source>
        <dbReference type="Proteomes" id="UP000298663"/>
    </source>
</evidence>
<proteinExistence type="predicted"/>
<keyword evidence="2" id="KW-1185">Reference proteome</keyword>
<reference evidence="1 2" key="1">
    <citation type="journal article" date="2015" name="Genome Biol.">
        <title>Comparative genomics of Steinernema reveals deeply conserved gene regulatory networks.</title>
        <authorList>
            <person name="Dillman A.R."/>
            <person name="Macchietto M."/>
            <person name="Porter C.F."/>
            <person name="Rogers A."/>
            <person name="Williams B."/>
            <person name="Antoshechkin I."/>
            <person name="Lee M.M."/>
            <person name="Goodwin Z."/>
            <person name="Lu X."/>
            <person name="Lewis E.E."/>
            <person name="Goodrich-Blair H."/>
            <person name="Stock S.P."/>
            <person name="Adams B.J."/>
            <person name="Sternberg P.W."/>
            <person name="Mortazavi A."/>
        </authorList>
    </citation>
    <scope>NUCLEOTIDE SEQUENCE [LARGE SCALE GENOMIC DNA]</scope>
    <source>
        <strain evidence="1 2">ALL</strain>
    </source>
</reference>
<protein>
    <submittedName>
        <fullName evidence="1">Uncharacterized protein</fullName>
    </submittedName>
</protein>
<accession>A0A4U5M4K3</accession>
<organism evidence="1 2">
    <name type="scientific">Steinernema carpocapsae</name>
    <name type="common">Entomopathogenic nematode</name>
    <dbReference type="NCBI Taxonomy" id="34508"/>
    <lineage>
        <taxon>Eukaryota</taxon>
        <taxon>Metazoa</taxon>
        <taxon>Ecdysozoa</taxon>
        <taxon>Nematoda</taxon>
        <taxon>Chromadorea</taxon>
        <taxon>Rhabditida</taxon>
        <taxon>Tylenchina</taxon>
        <taxon>Panagrolaimomorpha</taxon>
        <taxon>Strongyloidoidea</taxon>
        <taxon>Steinernematidae</taxon>
        <taxon>Steinernema</taxon>
    </lineage>
</organism>
<dbReference type="AlphaFoldDB" id="A0A4U5M4K3"/>
<gene>
    <name evidence="1" type="ORF">L596_027431</name>
</gene>
<reference evidence="1 2" key="2">
    <citation type="journal article" date="2019" name="G3 (Bethesda)">
        <title>Hybrid Assembly of the Genome of the Entomopathogenic Nematode Steinernema carpocapsae Identifies the X-Chromosome.</title>
        <authorList>
            <person name="Serra L."/>
            <person name="Macchietto M."/>
            <person name="Macias-Munoz A."/>
            <person name="McGill C.J."/>
            <person name="Rodriguez I.M."/>
            <person name="Rodriguez B."/>
            <person name="Murad R."/>
            <person name="Mortazavi A."/>
        </authorList>
    </citation>
    <scope>NUCLEOTIDE SEQUENCE [LARGE SCALE GENOMIC DNA]</scope>
    <source>
        <strain evidence="1 2">ALL</strain>
    </source>
</reference>
<dbReference type="Proteomes" id="UP000298663">
    <property type="component" value="Unassembled WGS sequence"/>
</dbReference>
<name>A0A4U5M4K3_STECR</name>